<name>A0ABN1LGI6_9ALTE</name>
<proteinExistence type="predicted"/>
<feature type="transmembrane region" description="Helical" evidence="1">
    <location>
        <begin position="117"/>
        <end position="136"/>
    </location>
</feature>
<keyword evidence="1" id="KW-1133">Transmembrane helix</keyword>
<sequence length="142" mass="16549">MFNEEYVRDFKFYLLGLISFVLGGWELYFSILNAKSGEPINILHVVFLALGMLGAVFCYMVRFRKAAKWLLGIFYLLQTVFIYSKTFVFKFVASFAFPFHYFIKNENGIEQTFNNPVGLGVNLFALLMLFFVYKVFNEKSST</sequence>
<accession>A0ABN1LGI6</accession>
<keyword evidence="1" id="KW-0812">Transmembrane</keyword>
<dbReference type="Proteomes" id="UP001500359">
    <property type="component" value="Unassembled WGS sequence"/>
</dbReference>
<gene>
    <name evidence="2" type="ORF">GCM10009114_13850</name>
</gene>
<keyword evidence="3" id="KW-1185">Reference proteome</keyword>
<evidence type="ECO:0000313" key="2">
    <source>
        <dbReference type="EMBL" id="GAA0855260.1"/>
    </source>
</evidence>
<evidence type="ECO:0000256" key="1">
    <source>
        <dbReference type="SAM" id="Phobius"/>
    </source>
</evidence>
<feature type="transmembrane region" description="Helical" evidence="1">
    <location>
        <begin position="73"/>
        <end position="97"/>
    </location>
</feature>
<reference evidence="2 3" key="1">
    <citation type="journal article" date="2019" name="Int. J. Syst. Evol. Microbiol.">
        <title>The Global Catalogue of Microorganisms (GCM) 10K type strain sequencing project: providing services to taxonomists for standard genome sequencing and annotation.</title>
        <authorList>
            <consortium name="The Broad Institute Genomics Platform"/>
            <consortium name="The Broad Institute Genome Sequencing Center for Infectious Disease"/>
            <person name="Wu L."/>
            <person name="Ma J."/>
        </authorList>
    </citation>
    <scope>NUCLEOTIDE SEQUENCE [LARGE SCALE GENOMIC DNA]</scope>
    <source>
        <strain evidence="2 3">JCM 15896</strain>
    </source>
</reference>
<dbReference type="EMBL" id="BAAAFD010000002">
    <property type="protein sequence ID" value="GAA0855260.1"/>
    <property type="molecule type" value="Genomic_DNA"/>
</dbReference>
<keyword evidence="1" id="KW-0472">Membrane</keyword>
<feature type="transmembrane region" description="Helical" evidence="1">
    <location>
        <begin position="42"/>
        <end position="61"/>
    </location>
</feature>
<comment type="caution">
    <text evidence="2">The sequence shown here is derived from an EMBL/GenBank/DDBJ whole genome shotgun (WGS) entry which is preliminary data.</text>
</comment>
<organism evidence="2 3">
    <name type="scientific">Aliiglaciecola litoralis</name>
    <dbReference type="NCBI Taxonomy" id="582857"/>
    <lineage>
        <taxon>Bacteria</taxon>
        <taxon>Pseudomonadati</taxon>
        <taxon>Pseudomonadota</taxon>
        <taxon>Gammaproteobacteria</taxon>
        <taxon>Alteromonadales</taxon>
        <taxon>Alteromonadaceae</taxon>
        <taxon>Aliiglaciecola</taxon>
    </lineage>
</organism>
<protein>
    <submittedName>
        <fullName evidence="2">Uncharacterized protein</fullName>
    </submittedName>
</protein>
<feature type="transmembrane region" description="Helical" evidence="1">
    <location>
        <begin position="12"/>
        <end position="30"/>
    </location>
</feature>
<evidence type="ECO:0000313" key="3">
    <source>
        <dbReference type="Proteomes" id="UP001500359"/>
    </source>
</evidence>